<comment type="caution">
    <text evidence="1">The sequence shown here is derived from an EMBL/GenBank/DDBJ whole genome shotgun (WGS) entry which is preliminary data.</text>
</comment>
<dbReference type="AlphaFoldDB" id="A0A923JZ60"/>
<reference evidence="1" key="2">
    <citation type="submission" date="2020-07" db="EMBL/GenBank/DDBJ databases">
        <authorList>
            <person name="Lood C."/>
            <person name="Girard L."/>
        </authorList>
    </citation>
    <scope>NUCLEOTIDE SEQUENCE</scope>
    <source>
        <strain evidence="1">BW13M1</strain>
    </source>
</reference>
<evidence type="ECO:0000313" key="1">
    <source>
        <dbReference type="EMBL" id="MBC3446362.1"/>
    </source>
</evidence>
<name>A0A923JZ60_9PSED</name>
<accession>A0A923JZ60</accession>
<reference evidence="1" key="1">
    <citation type="journal article" date="2020" name="Microorganisms">
        <title>Reliable Identification of Environmental Pseudomonas Isolates Using the rpoD Gene.</title>
        <authorList>
            <consortium name="The Broad Institute Genome Sequencing Platform"/>
            <person name="Girard L."/>
            <person name="Lood C."/>
            <person name="Rokni-Zadeh H."/>
            <person name="van Noort V."/>
            <person name="Lavigne R."/>
            <person name="De Mot R."/>
        </authorList>
    </citation>
    <scope>NUCLEOTIDE SEQUENCE</scope>
    <source>
        <strain evidence="1">BW13M1</strain>
    </source>
</reference>
<protein>
    <submittedName>
        <fullName evidence="1">Uncharacterized protein</fullName>
    </submittedName>
</protein>
<dbReference type="EMBL" id="JABWRJ010000012">
    <property type="protein sequence ID" value="MBC3446362.1"/>
    <property type="molecule type" value="Genomic_DNA"/>
</dbReference>
<proteinExistence type="predicted"/>
<dbReference type="RefSeq" id="WP_186733253.1">
    <property type="nucleotide sequence ID" value="NZ_JABWRJ020000001.1"/>
</dbReference>
<sequence>MALAVLARHEPARLEKTPGRALQAALAVQPTYGEEIVQSRLAKASRASKFSETVEVAIKTISLSLELFIPSKH</sequence>
<gene>
    <name evidence="1" type="ORF">HU751_11300</name>
</gene>
<organism evidence="1">
    <name type="scientific">Pseudomonas peradeniyensis</name>
    <dbReference type="NCBI Taxonomy" id="2745488"/>
    <lineage>
        <taxon>Bacteria</taxon>
        <taxon>Pseudomonadati</taxon>
        <taxon>Pseudomonadota</taxon>
        <taxon>Gammaproteobacteria</taxon>
        <taxon>Pseudomonadales</taxon>
        <taxon>Pseudomonadaceae</taxon>
        <taxon>Pseudomonas</taxon>
    </lineage>
</organism>